<evidence type="ECO:0000313" key="13">
    <source>
        <dbReference type="Proteomes" id="UP000002294"/>
    </source>
</evidence>
<keyword evidence="5" id="KW-0028">Amino-acid biosynthesis</keyword>
<evidence type="ECO:0000256" key="2">
    <source>
        <dbReference type="ARBA" id="ARBA00005135"/>
    </source>
</evidence>
<dbReference type="eggNOG" id="COG0560">
    <property type="taxonomic scope" value="Bacteria"/>
</dbReference>
<evidence type="ECO:0000256" key="11">
    <source>
        <dbReference type="ARBA" id="ARBA00048523"/>
    </source>
</evidence>
<comment type="catalytic activity">
    <reaction evidence="10">
        <text>O-phospho-L-serine + H2O = L-serine + phosphate</text>
        <dbReference type="Rhea" id="RHEA:21208"/>
        <dbReference type="ChEBI" id="CHEBI:15377"/>
        <dbReference type="ChEBI" id="CHEBI:33384"/>
        <dbReference type="ChEBI" id="CHEBI:43474"/>
        <dbReference type="ChEBI" id="CHEBI:57524"/>
        <dbReference type="EC" id="3.1.3.3"/>
    </reaction>
</comment>
<evidence type="ECO:0000256" key="10">
    <source>
        <dbReference type="ARBA" id="ARBA00048138"/>
    </source>
</evidence>
<gene>
    <name evidence="12" type="ordered locus">Apre_0094</name>
</gene>
<dbReference type="RefSeq" id="WP_012803566.1">
    <property type="nucleotide sequence ID" value="NC_013171.1"/>
</dbReference>
<accession>C7RF86</accession>
<keyword evidence="13" id="KW-1185">Reference proteome</keyword>
<organism evidence="12 13">
    <name type="scientific">Anaerococcus prevotii (strain ATCC 9321 / DSM 20548 / JCM 6508 / NCTC 11806 / PC1)</name>
    <name type="common">Peptostreptococcus prevotii</name>
    <name type="synonym">Peptococcus prevotii</name>
    <dbReference type="NCBI Taxonomy" id="525919"/>
    <lineage>
        <taxon>Bacteria</taxon>
        <taxon>Bacillati</taxon>
        <taxon>Bacillota</taxon>
        <taxon>Tissierellia</taxon>
        <taxon>Tissierellales</taxon>
        <taxon>Peptoniphilaceae</taxon>
        <taxon>Anaerococcus</taxon>
    </lineage>
</organism>
<comment type="cofactor">
    <cofactor evidence="1">
        <name>Mg(2+)</name>
        <dbReference type="ChEBI" id="CHEBI:18420"/>
    </cofactor>
</comment>
<dbReference type="Gene3D" id="1.20.1440.320">
    <property type="match status" value="1"/>
</dbReference>
<dbReference type="GO" id="GO:0000287">
    <property type="term" value="F:magnesium ion binding"/>
    <property type="evidence" value="ECO:0007669"/>
    <property type="project" value="TreeGrafter"/>
</dbReference>
<reference evidence="12 13" key="1">
    <citation type="journal article" date="2009" name="Stand. Genomic Sci.">
        <title>Complete genome sequence of Anaerococcus prevotii type strain (PC1).</title>
        <authorList>
            <person name="Labutti K."/>
            <person name="Pukall R."/>
            <person name="Steenblock K."/>
            <person name="Glavina Del Rio T."/>
            <person name="Tice H."/>
            <person name="Copeland A."/>
            <person name="Cheng J.F."/>
            <person name="Lucas S."/>
            <person name="Chen F."/>
            <person name="Nolan M."/>
            <person name="Bruce D."/>
            <person name="Goodwin L."/>
            <person name="Pitluck S."/>
            <person name="Ivanova N."/>
            <person name="Mavromatis K."/>
            <person name="Ovchinnikova G."/>
            <person name="Pati A."/>
            <person name="Chen A."/>
            <person name="Palaniappan K."/>
            <person name="Land M."/>
            <person name="Hauser L."/>
            <person name="Chang Y.J."/>
            <person name="Jeffries C.D."/>
            <person name="Chain P."/>
            <person name="Saunders E."/>
            <person name="Brettin T."/>
            <person name="Detter J.C."/>
            <person name="Han C."/>
            <person name="Goker M."/>
            <person name="Bristow J."/>
            <person name="Eisen J.A."/>
            <person name="Markowitz V."/>
            <person name="Hugenholtz P."/>
            <person name="Kyrpides N.C."/>
            <person name="Klenk H.P."/>
            <person name="Lapidus A."/>
        </authorList>
    </citation>
    <scope>NUCLEOTIDE SEQUENCE [LARGE SCALE GENOMIC DNA]</scope>
    <source>
        <strain evidence="13">ATCC 9321 / DSM 20548 / JCM 6508 / NCTC 11806 / PC1</strain>
    </source>
</reference>
<evidence type="ECO:0000256" key="1">
    <source>
        <dbReference type="ARBA" id="ARBA00001946"/>
    </source>
</evidence>
<proteinExistence type="evidence at protein level"/>
<name>C7RF86_ANAPD</name>
<dbReference type="InterPro" id="IPR050582">
    <property type="entry name" value="HAD-like_SerB"/>
</dbReference>
<dbReference type="EMBL" id="CP001708">
    <property type="protein sequence ID" value="ACV28147.1"/>
    <property type="molecule type" value="Genomic_DNA"/>
</dbReference>
<dbReference type="PDB" id="4GXT">
    <property type="method" value="X-ray"/>
    <property type="resolution" value="1.82 A"/>
    <property type="chains" value="A=1-382"/>
</dbReference>
<dbReference type="InterPro" id="IPR023214">
    <property type="entry name" value="HAD_sf"/>
</dbReference>
<dbReference type="Proteomes" id="UP000002294">
    <property type="component" value="Chromosome"/>
</dbReference>
<dbReference type="STRING" id="525919.Apre_0094"/>
<dbReference type="KEGG" id="apr:Apre_0094"/>
<dbReference type="PANTHER" id="PTHR43344:SF2">
    <property type="entry name" value="PHOSPHOSERINE PHOSPHATASE"/>
    <property type="match status" value="1"/>
</dbReference>
<keyword evidence="7" id="KW-0378">Hydrolase</keyword>
<keyword evidence="9" id="KW-0718">Serine biosynthesis</keyword>
<evidence type="ECO:0000313" key="12">
    <source>
        <dbReference type="EMBL" id="ACV28147.1"/>
    </source>
</evidence>
<keyword evidence="8" id="KW-0460">Magnesium</keyword>
<dbReference type="SUPFAM" id="SSF56784">
    <property type="entry name" value="HAD-like"/>
    <property type="match status" value="1"/>
</dbReference>
<dbReference type="OrthoDB" id="1633110at2"/>
<keyword evidence="6" id="KW-0479">Metal-binding</keyword>
<dbReference type="Gene3D" id="3.40.50.1000">
    <property type="entry name" value="HAD superfamily/HAD-like"/>
    <property type="match status" value="1"/>
</dbReference>
<keyword evidence="14" id="KW-0002">3D-structure</keyword>
<dbReference type="SMR" id="C7RF86"/>
<evidence type="ECO:0007829" key="14">
    <source>
        <dbReference type="PDB" id="4GXT"/>
    </source>
</evidence>
<evidence type="ECO:0000256" key="7">
    <source>
        <dbReference type="ARBA" id="ARBA00022801"/>
    </source>
</evidence>
<dbReference type="PDBsum" id="4GXT"/>
<evidence type="ECO:0000256" key="6">
    <source>
        <dbReference type="ARBA" id="ARBA00022723"/>
    </source>
</evidence>
<comment type="catalytic activity">
    <reaction evidence="11">
        <text>O-phospho-D-serine + H2O = D-serine + phosphate</text>
        <dbReference type="Rhea" id="RHEA:24873"/>
        <dbReference type="ChEBI" id="CHEBI:15377"/>
        <dbReference type="ChEBI" id="CHEBI:35247"/>
        <dbReference type="ChEBI" id="CHEBI:43474"/>
        <dbReference type="ChEBI" id="CHEBI:58680"/>
        <dbReference type="EC" id="3.1.3.3"/>
    </reaction>
</comment>
<dbReference type="GO" id="GO:0036424">
    <property type="term" value="F:L-phosphoserine phosphatase activity"/>
    <property type="evidence" value="ECO:0007669"/>
    <property type="project" value="TreeGrafter"/>
</dbReference>
<dbReference type="Pfam" id="PF12710">
    <property type="entry name" value="HAD"/>
    <property type="match status" value="1"/>
</dbReference>
<reference evidence="14" key="2">
    <citation type="submission" date="2012-09" db="PDB data bank">
        <title>The crystal structure of a conserved functionally unknown protein from Anaerococcus prevotii DSM 20548.</title>
        <authorList>
            <person name="Tan K."/>
            <person name="Li H."/>
            <person name="Bearden J."/>
            <person name="Joachimiak A."/>
        </authorList>
    </citation>
    <scope>X-RAY CRYSTALLOGRAPHY (1.82 ANGSTROMS)</scope>
</reference>
<comment type="similarity">
    <text evidence="3">Belongs to the HAD-like hydrolase superfamily. SerB family.</text>
</comment>
<sequence length="382" mass="44864">MKTYIKRLNWEESIYLAINKLIAKHGKDNEAYNPDNKPFAVFDWDNTSIIGDVEEALLYYMVRNVSFKMDPEEFYELIRKNVDRKDYPKEFNNLDKQRVNIDLISQDIKRAYEKLYKNLDRFEGGKTLEEVQDTDYYQEFVSKMLYRYRASEFDPEAEDPYCWMSFLLKNYKTEEVYDLCKGAYASMKKERIRVEEFVSPDIKSEAGRISIKYFVGIRTLDEMVDLYRSLEENGIDCYIVSASFIDIVRAFATDTNNNYKMKEEKVLGLRLMKDDEGKILPKFDKDFPISIREGKVQTINKLIKNDRNYGPIMVGGDSDGDFAMLKEFDHTDLSLIIHRANSGLIDDLRQKAREGSLRYYSQGRNLLEASFVPSNKSEGYNE</sequence>
<protein>
    <recommendedName>
        <fullName evidence="4">phosphoserine phosphatase</fullName>
        <ecNumber evidence="4">3.1.3.3</ecNumber>
    </recommendedName>
</protein>
<dbReference type="HOGENOM" id="CLU_035114_0_0_9"/>
<dbReference type="EC" id="3.1.3.3" evidence="4"/>
<dbReference type="EvolutionaryTrace" id="C7RF86"/>
<comment type="pathway">
    <text evidence="2">Amino-acid biosynthesis; L-serine biosynthesis; L-serine from 3-phospho-D-glycerate: step 3/3.</text>
</comment>
<evidence type="ECO:0000256" key="8">
    <source>
        <dbReference type="ARBA" id="ARBA00022842"/>
    </source>
</evidence>
<dbReference type="AlphaFoldDB" id="C7RF86"/>
<evidence type="ECO:0000256" key="5">
    <source>
        <dbReference type="ARBA" id="ARBA00022605"/>
    </source>
</evidence>
<dbReference type="InterPro" id="IPR036412">
    <property type="entry name" value="HAD-like_sf"/>
</dbReference>
<dbReference type="PANTHER" id="PTHR43344">
    <property type="entry name" value="PHOSPHOSERINE PHOSPHATASE"/>
    <property type="match status" value="1"/>
</dbReference>
<evidence type="ECO:0000256" key="9">
    <source>
        <dbReference type="ARBA" id="ARBA00023299"/>
    </source>
</evidence>
<dbReference type="GO" id="GO:0006564">
    <property type="term" value="P:L-serine biosynthetic process"/>
    <property type="evidence" value="ECO:0007669"/>
    <property type="project" value="UniProtKB-KW"/>
</dbReference>
<dbReference type="GO" id="GO:0005737">
    <property type="term" value="C:cytoplasm"/>
    <property type="evidence" value="ECO:0007669"/>
    <property type="project" value="TreeGrafter"/>
</dbReference>
<evidence type="ECO:0000256" key="3">
    <source>
        <dbReference type="ARBA" id="ARBA00009184"/>
    </source>
</evidence>
<evidence type="ECO:0000256" key="4">
    <source>
        <dbReference type="ARBA" id="ARBA00012640"/>
    </source>
</evidence>